<feature type="non-terminal residue" evidence="1">
    <location>
        <position position="1"/>
    </location>
</feature>
<keyword evidence="2" id="KW-1185">Reference proteome</keyword>
<reference evidence="1" key="1">
    <citation type="submission" date="2016-11" db="EMBL/GenBank/DDBJ databases">
        <title>The genome of Nicotiana attenuata.</title>
        <authorList>
            <person name="Xu S."/>
            <person name="Brockmoeller T."/>
            <person name="Gaquerel E."/>
            <person name="Navarro A."/>
            <person name="Kuhl H."/>
            <person name="Gase K."/>
            <person name="Ling Z."/>
            <person name="Zhou W."/>
            <person name="Kreitzer C."/>
            <person name="Stanke M."/>
            <person name="Tang H."/>
            <person name="Lyons E."/>
            <person name="Pandey P."/>
            <person name="Pandey S.P."/>
            <person name="Timmermann B."/>
            <person name="Baldwin I.T."/>
        </authorList>
    </citation>
    <scope>NUCLEOTIDE SEQUENCE [LARGE SCALE GENOMIC DNA]</scope>
    <source>
        <strain evidence="1">UT</strain>
    </source>
</reference>
<evidence type="ECO:0000313" key="1">
    <source>
        <dbReference type="EMBL" id="OIT21831.1"/>
    </source>
</evidence>
<protein>
    <submittedName>
        <fullName evidence="1">Uncharacterized protein</fullName>
    </submittedName>
</protein>
<dbReference type="PANTHER" id="PTHR35304:SF1">
    <property type="entry name" value="OS05G0120300 PROTEIN"/>
    <property type="match status" value="1"/>
</dbReference>
<dbReference type="OMA" id="HNSNIEC"/>
<dbReference type="Gramene" id="OIT21831">
    <property type="protein sequence ID" value="OIT21831"/>
    <property type="gene ID" value="A4A49_63404"/>
</dbReference>
<dbReference type="Proteomes" id="UP000187609">
    <property type="component" value="Unassembled WGS sequence"/>
</dbReference>
<dbReference type="STRING" id="49451.A0A1J6KJ09"/>
<dbReference type="AlphaFoldDB" id="A0A1J6KJ09"/>
<evidence type="ECO:0000313" key="2">
    <source>
        <dbReference type="Proteomes" id="UP000187609"/>
    </source>
</evidence>
<gene>
    <name evidence="1" type="ORF">A4A49_63404</name>
</gene>
<dbReference type="PANTHER" id="PTHR35304">
    <property type="entry name" value="OS05G0120300 PROTEIN-RELATED"/>
    <property type="match status" value="1"/>
</dbReference>
<organism evidence="1 2">
    <name type="scientific">Nicotiana attenuata</name>
    <name type="common">Coyote tobacco</name>
    <dbReference type="NCBI Taxonomy" id="49451"/>
    <lineage>
        <taxon>Eukaryota</taxon>
        <taxon>Viridiplantae</taxon>
        <taxon>Streptophyta</taxon>
        <taxon>Embryophyta</taxon>
        <taxon>Tracheophyta</taxon>
        <taxon>Spermatophyta</taxon>
        <taxon>Magnoliopsida</taxon>
        <taxon>eudicotyledons</taxon>
        <taxon>Gunneridae</taxon>
        <taxon>Pentapetalae</taxon>
        <taxon>asterids</taxon>
        <taxon>lamiids</taxon>
        <taxon>Solanales</taxon>
        <taxon>Solanaceae</taxon>
        <taxon>Nicotianoideae</taxon>
        <taxon>Nicotianeae</taxon>
        <taxon>Nicotiana</taxon>
    </lineage>
</organism>
<name>A0A1J6KJ09_NICAT</name>
<dbReference type="EMBL" id="MJEQ01004078">
    <property type="protein sequence ID" value="OIT21831.1"/>
    <property type="molecule type" value="Genomic_DNA"/>
</dbReference>
<sequence>ISTCVGGIARAPVRATYVNMYKWPESDVEFIKTVISRINHNSNIECSQPKPMVLDNLSYRQLYLRSYTFSREESVIEKKILKFYKELKRKARNVNGFRRAKKTSCVALASIFRSLLSCTINVNVID</sequence>
<proteinExistence type="predicted"/>
<comment type="caution">
    <text evidence="1">The sequence shown here is derived from an EMBL/GenBank/DDBJ whole genome shotgun (WGS) entry which is preliminary data.</text>
</comment>
<accession>A0A1J6KJ09</accession>